<feature type="region of interest" description="Disordered" evidence="3">
    <location>
        <begin position="443"/>
        <end position="500"/>
    </location>
</feature>
<evidence type="ECO:0000259" key="4">
    <source>
        <dbReference type="Pfam" id="PF03389"/>
    </source>
</evidence>
<keyword evidence="2" id="KW-0184">Conjugation</keyword>
<dbReference type="Pfam" id="PF03389">
    <property type="entry name" value="MobA_MobL"/>
    <property type="match status" value="1"/>
</dbReference>
<dbReference type="EMBL" id="QRVK01000071">
    <property type="protein sequence ID" value="RGS35220.1"/>
    <property type="molecule type" value="Genomic_DNA"/>
</dbReference>
<sequence length="500" mass="56919">MAIYHCSIKIISRSDGKSAVASSAYRSGEKLMDDRTGLVHDFTKKRGVVFTEVALPAHAPPEYADRNVLWNAVEKAEKKSNAQLAREIEVALPKELSRECQIEIVRRYVQENFVYVGMCADWALHDKGDGNPHAHIMLTMRGIKPDGSWAQKEKKIYALDEDGNRIPLIDPATGEQKLGKRNEKLWKRITVEPNDWNDHSKAEIWRKSWADICNEYLSLEQQIDHRSYKRQELDLEPTIHEGYRARKMEKAGFVSNRCEYNRIVRKLNELKGKWLLTVKELQKTIMERGRILYERITGYFRGNHGDFQMSGQYAGHSGRPAASAGAVEIGKSGTAGIAGEIKCREHEALSRKSESDRTESEISSTEQTIAGIMQRIKEKARDRDERIRKLMERRQSFEAVGGFTGRERAVPLIAGTKGESDTDAFIRCAKAEIADTLHAIDDSRTRARDSEAERSYRQISRERLGIGGEREVEKGKSAGAGREREGSENLRRSREKSRER</sequence>
<dbReference type="NCBIfam" id="NF041496">
    <property type="entry name" value="MobQ"/>
    <property type="match status" value="1"/>
</dbReference>
<feature type="region of interest" description="Disordered" evidence="3">
    <location>
        <begin position="346"/>
        <end position="365"/>
    </location>
</feature>
<dbReference type="InterPro" id="IPR005053">
    <property type="entry name" value="MobA_MobL"/>
</dbReference>
<evidence type="ECO:0000256" key="3">
    <source>
        <dbReference type="SAM" id="MobiDB-lite"/>
    </source>
</evidence>
<feature type="domain" description="MobA/MobL protein" evidence="4">
    <location>
        <begin position="17"/>
        <end position="250"/>
    </location>
</feature>
<comment type="caution">
    <text evidence="5">The sequence shown here is derived from an EMBL/GenBank/DDBJ whole genome shotgun (WGS) entry which is preliminary data.</text>
</comment>
<proteinExistence type="inferred from homology"/>
<gene>
    <name evidence="5" type="ORF">DWX94_13985</name>
</gene>
<evidence type="ECO:0000256" key="1">
    <source>
        <dbReference type="ARBA" id="ARBA00010873"/>
    </source>
</evidence>
<evidence type="ECO:0000256" key="2">
    <source>
        <dbReference type="ARBA" id="ARBA00022971"/>
    </source>
</evidence>
<organism evidence="5 6">
    <name type="scientific">Coprococcus eutactus</name>
    <dbReference type="NCBI Taxonomy" id="33043"/>
    <lineage>
        <taxon>Bacteria</taxon>
        <taxon>Bacillati</taxon>
        <taxon>Bacillota</taxon>
        <taxon>Clostridia</taxon>
        <taxon>Lachnospirales</taxon>
        <taxon>Lachnospiraceae</taxon>
        <taxon>Coprococcus</taxon>
    </lineage>
</organism>
<dbReference type="Gene3D" id="3.30.930.30">
    <property type="match status" value="1"/>
</dbReference>
<evidence type="ECO:0000313" key="6">
    <source>
        <dbReference type="Proteomes" id="UP000283295"/>
    </source>
</evidence>
<name>A0A3R5ZJR4_9FIRM</name>
<reference evidence="5 6" key="1">
    <citation type="submission" date="2018-08" db="EMBL/GenBank/DDBJ databases">
        <title>A genome reference for cultivated species of the human gut microbiota.</title>
        <authorList>
            <person name="Zou Y."/>
            <person name="Xue W."/>
            <person name="Luo G."/>
        </authorList>
    </citation>
    <scope>NUCLEOTIDE SEQUENCE [LARGE SCALE GENOMIC DNA]</scope>
    <source>
        <strain evidence="5 6">AF22-21</strain>
    </source>
</reference>
<protein>
    <submittedName>
        <fullName evidence="5">Mobilization protein MobA</fullName>
    </submittedName>
</protein>
<accession>A0A3R5ZJR4</accession>
<dbReference type="AlphaFoldDB" id="A0A3R5ZJR4"/>
<dbReference type="OrthoDB" id="1826980at2"/>
<evidence type="ECO:0000313" key="5">
    <source>
        <dbReference type="EMBL" id="RGS35220.1"/>
    </source>
</evidence>
<feature type="compositionally biased region" description="Basic and acidic residues" evidence="3">
    <location>
        <begin position="346"/>
        <end position="360"/>
    </location>
</feature>
<comment type="similarity">
    <text evidence="1">Belongs to the MobA/MobL family.</text>
</comment>
<dbReference type="Proteomes" id="UP000283295">
    <property type="component" value="Unassembled WGS sequence"/>
</dbReference>